<dbReference type="GO" id="GO:0006508">
    <property type="term" value="P:proteolysis"/>
    <property type="evidence" value="ECO:0007669"/>
    <property type="project" value="InterPro"/>
</dbReference>
<keyword evidence="1" id="KW-0378">Hydrolase</keyword>
<feature type="compositionally biased region" description="Basic and acidic residues" evidence="2">
    <location>
        <begin position="191"/>
        <end position="201"/>
    </location>
</feature>
<evidence type="ECO:0000256" key="2">
    <source>
        <dbReference type="SAM" id="MobiDB-lite"/>
    </source>
</evidence>
<dbReference type="PANTHER" id="PTHR33327">
    <property type="entry name" value="ENDONUCLEASE"/>
    <property type="match status" value="1"/>
</dbReference>
<dbReference type="Gene3D" id="2.40.70.10">
    <property type="entry name" value="Acid Proteases"/>
    <property type="match status" value="1"/>
</dbReference>
<feature type="region of interest" description="Disordered" evidence="2">
    <location>
        <begin position="465"/>
        <end position="531"/>
    </location>
</feature>
<proteinExistence type="predicted"/>
<organism evidence="4">
    <name type="scientific">Trichuris suis</name>
    <name type="common">pig whipworm</name>
    <dbReference type="NCBI Taxonomy" id="68888"/>
    <lineage>
        <taxon>Eukaryota</taxon>
        <taxon>Metazoa</taxon>
        <taxon>Ecdysozoa</taxon>
        <taxon>Nematoda</taxon>
        <taxon>Enoplea</taxon>
        <taxon>Dorylaimia</taxon>
        <taxon>Trichinellida</taxon>
        <taxon>Trichuridae</taxon>
        <taxon>Trichuris</taxon>
    </lineage>
</organism>
<feature type="compositionally biased region" description="Low complexity" evidence="2">
    <location>
        <begin position="217"/>
        <end position="227"/>
    </location>
</feature>
<dbReference type="PANTHER" id="PTHR33327:SF3">
    <property type="entry name" value="RNA-DIRECTED DNA POLYMERASE"/>
    <property type="match status" value="1"/>
</dbReference>
<evidence type="ECO:0000259" key="3">
    <source>
        <dbReference type="PROSITE" id="PS50175"/>
    </source>
</evidence>
<dbReference type="SUPFAM" id="SSF50630">
    <property type="entry name" value="Acid proteases"/>
    <property type="match status" value="1"/>
</dbReference>
<sequence length="531" mass="59718">MSVDAVAVKIPPFWTHSPALWFKRVEAQFQVARITADETKFNYIVGGMEAPILEQCFDIVDNPPAEGKYEALKQRILDRFADSDHKRLQTLLCGMQIGDDKPSRFLQRMLHEVPSNVGNMNAIIRQLWIQQLPVNVQTCLAQTEEDDLEKLARLADKVYEVTTAAVSSINTSATAMDNVASELRAEVAELSRRPEELEKRFPAHRRRSPSTRRRSSRPPQRQQGSRRCYYHNPKRQEVLTAMQLQCSSTKKLSVAPLGPQGTGGATEHRPSRLFIADRVTRKSYLIDTGADVSVVPATLADIKRGPSIYKLYAANDTEIRTYGTRLTSLDLGFGRILKWPFVVAEVPKAIIGADFLGRFHLLPDVRHKRLVDGFTLLSSKGTPTNETANGLRTISGTSPYHAILAEFPDVTKPFATTKKPKHNVVHRIIVNGNPVIARARRLDPQKYAAAKREFEYMTEQGICQAKTQRGSSHHSQRQPGRRTCQKAGPTEVRSGQKRIRIHDRARHLPSEQKQLRQPSCAKSSSRAPRLC</sequence>
<protein>
    <recommendedName>
        <fullName evidence="3">Peptidase A2 domain-containing protein</fullName>
    </recommendedName>
</protein>
<dbReference type="AlphaFoldDB" id="A0A085MZ32"/>
<gene>
    <name evidence="4" type="ORF">M514_04440</name>
</gene>
<feature type="domain" description="Peptidase A2" evidence="3">
    <location>
        <begin position="282"/>
        <end position="355"/>
    </location>
</feature>
<reference evidence="4" key="1">
    <citation type="journal article" date="2014" name="Nat. Genet.">
        <title>Genome and transcriptome of the porcine whipworm Trichuris suis.</title>
        <authorList>
            <person name="Jex A.R."/>
            <person name="Nejsum P."/>
            <person name="Schwarz E.M."/>
            <person name="Hu L."/>
            <person name="Young N.D."/>
            <person name="Hall R.S."/>
            <person name="Korhonen P.K."/>
            <person name="Liao S."/>
            <person name="Thamsborg S."/>
            <person name="Xia J."/>
            <person name="Xu P."/>
            <person name="Wang S."/>
            <person name="Scheerlinck J.P."/>
            <person name="Hofmann A."/>
            <person name="Sternberg P.W."/>
            <person name="Wang J."/>
            <person name="Gasser R.B."/>
        </authorList>
    </citation>
    <scope>NUCLEOTIDE SEQUENCE [LARGE SCALE GENOMIC DNA]</scope>
    <source>
        <strain evidence="4">DCEP-RM93F</strain>
    </source>
</reference>
<dbReference type="InterPro" id="IPR055469">
    <property type="entry name" value="DUF7041"/>
</dbReference>
<name>A0A085MZ32_9BILA</name>
<feature type="region of interest" description="Disordered" evidence="2">
    <location>
        <begin position="191"/>
        <end position="231"/>
    </location>
</feature>
<feature type="compositionally biased region" description="Basic residues" evidence="2">
    <location>
        <begin position="471"/>
        <end position="484"/>
    </location>
</feature>
<dbReference type="PROSITE" id="PS50175">
    <property type="entry name" value="ASP_PROT_RETROV"/>
    <property type="match status" value="1"/>
</dbReference>
<evidence type="ECO:0000313" key="4">
    <source>
        <dbReference type="EMBL" id="KFD62478.1"/>
    </source>
</evidence>
<dbReference type="EMBL" id="KL367594">
    <property type="protein sequence ID" value="KFD62478.1"/>
    <property type="molecule type" value="Genomic_DNA"/>
</dbReference>
<dbReference type="Proteomes" id="UP000030758">
    <property type="component" value="Unassembled WGS sequence"/>
</dbReference>
<dbReference type="InterPro" id="IPR001995">
    <property type="entry name" value="Peptidase_A2_cat"/>
</dbReference>
<evidence type="ECO:0000256" key="1">
    <source>
        <dbReference type="ARBA" id="ARBA00022801"/>
    </source>
</evidence>
<dbReference type="GO" id="GO:0004190">
    <property type="term" value="F:aspartic-type endopeptidase activity"/>
    <property type="evidence" value="ECO:0007669"/>
    <property type="project" value="InterPro"/>
</dbReference>
<feature type="compositionally biased region" description="Basic residues" evidence="2">
    <location>
        <begin position="202"/>
        <end position="216"/>
    </location>
</feature>
<feature type="compositionally biased region" description="Basic residues" evidence="2">
    <location>
        <begin position="495"/>
        <end position="505"/>
    </location>
</feature>
<dbReference type="InterPro" id="IPR021109">
    <property type="entry name" value="Peptidase_aspartic_dom_sf"/>
</dbReference>
<feature type="compositionally biased region" description="Polar residues" evidence="2">
    <location>
        <begin position="515"/>
        <end position="531"/>
    </location>
</feature>
<accession>A0A085MZ32</accession>
<dbReference type="Pfam" id="PF23055">
    <property type="entry name" value="DUF7041"/>
    <property type="match status" value="1"/>
</dbReference>